<dbReference type="GO" id="GO:0051537">
    <property type="term" value="F:2 iron, 2 sulfur cluster binding"/>
    <property type="evidence" value="ECO:0007669"/>
    <property type="project" value="InterPro"/>
</dbReference>
<dbReference type="SUPFAM" id="SSF54292">
    <property type="entry name" value="2Fe-2S ferredoxin-like"/>
    <property type="match status" value="1"/>
</dbReference>
<dbReference type="Gene3D" id="3.10.20.30">
    <property type="match status" value="1"/>
</dbReference>
<dbReference type="InterPro" id="IPR002888">
    <property type="entry name" value="2Fe-2S-bd"/>
</dbReference>
<dbReference type="Gene3D" id="3.30.365.10">
    <property type="entry name" value="Aldehyde oxidase/xanthine dehydrogenase, molybdopterin binding domain"/>
    <property type="match status" value="4"/>
</dbReference>
<dbReference type="InterPro" id="IPR001041">
    <property type="entry name" value="2Fe-2S_ferredoxin-type"/>
</dbReference>
<dbReference type="InterPro" id="IPR036884">
    <property type="entry name" value="2Fe-2S-bd_dom_sf"/>
</dbReference>
<dbReference type="EMBL" id="BIFT01000001">
    <property type="protein sequence ID" value="GCE25513.1"/>
    <property type="molecule type" value="Genomic_DNA"/>
</dbReference>
<keyword evidence="2" id="KW-0500">Molybdenum</keyword>
<evidence type="ECO:0000256" key="1">
    <source>
        <dbReference type="ARBA" id="ARBA00006849"/>
    </source>
</evidence>
<sequence length="990" mass="107183">MELELRINGVTEGIEAAPNESLLSLLRRQGYTSVKHGCETGECGACTVLVDGVPRPSCVMLAAQVGGCSLSTVENLGSAEKLHPLQSAFIELGAVGCGFCTSGMLLSAQALLQSNPTPSEEDVRDALSGNLCRCTGYAKPVQAVLRAAALMRGDKAEPVKHAIISADEQHVGQMDGDTDKQPGLVSSGTTTKIGAVTTKIPTLTPQMLAAASTAAAPVVPRPRIPLQVMGTATPASNALKATTGKTMFAGDQTLNRMAYARILTSPHAHAVIRAIDVSHAQALSGVLAVLTYKDVPRVPYSSIERIGSEEPLRDQYCLDYVMRYVGDRVAVVVAETAEIAEQALTLINVEYEAQPVILDPRQAMAQGAARIHAEGESHGILDATRNIAARVRTEVGDVEKGFAASEHVIETEYLVPPTQQAPLEKYSVITYFDPEEYLVVRTNSQLPHYLRRTLAQVIGLPMRRIRVEQPEIGGNFGARQHMEGEDLCALLTMVTKRPVKLEYSRAEEFQHNHMRQQYILRMKTGFRRDGTLVASQMVVLADTGAYATHVLTNAIQAVNALALYPCQNMRFLAEVLYTNHAPASSSQGYELQHEYLALESHLDDVARQLGIDALTLRRRNCLKVGDRYPLPPTVGGSNGSNIVIENCELAACLRQVEEKLGWKAKRGQKSNDRYRRGVGMAISFYGDAGIVNSTSGASIKLNEDGSFDLFAGRSENGTQLNTFLSQIAAEVLGVTSSDILLHNADTSVAPFENSANDVAAFYMGGNVVKKATEQIRRQIMMVAARMLGVVPETLKINNGIIRGAHGAQVTMAQVAMQAMYTENRQLMTTASWKAQQMPLTFAVQGIEVEVDIETGGIRIVKAITAIDAGRPINPALLEVQVEGDVAQALGRSISEEMFYDADGVPLITSWQDSHLFSAIEMPELQTYLIESNDTSELFGARAVAGIALYGIAPAISNAIFDAVDIRIRQLPFTPERILRAIHAYMARQAS</sequence>
<dbReference type="RefSeq" id="WP_126626088.1">
    <property type="nucleotide sequence ID" value="NZ_BIFT01000001.1"/>
</dbReference>
<dbReference type="SUPFAM" id="SSF56003">
    <property type="entry name" value="Molybdenum cofactor-binding domain"/>
    <property type="match status" value="1"/>
</dbReference>
<dbReference type="InterPro" id="IPR036010">
    <property type="entry name" value="2Fe-2S_ferredoxin-like_sf"/>
</dbReference>
<evidence type="ECO:0000256" key="4">
    <source>
        <dbReference type="ARBA" id="ARBA00023002"/>
    </source>
</evidence>
<evidence type="ECO:0000256" key="5">
    <source>
        <dbReference type="ARBA" id="ARBA00023004"/>
    </source>
</evidence>
<dbReference type="AlphaFoldDB" id="A0A402B2F6"/>
<dbReference type="Gene3D" id="3.90.1170.50">
    <property type="entry name" value="Aldehyde oxidase/xanthine dehydrogenase, a/b hammerhead"/>
    <property type="match status" value="1"/>
</dbReference>
<dbReference type="CDD" id="cd00207">
    <property type="entry name" value="fer2"/>
    <property type="match status" value="1"/>
</dbReference>
<gene>
    <name evidence="7" type="ORF">KDA_09970</name>
</gene>
<dbReference type="Pfam" id="PF01315">
    <property type="entry name" value="Ald_Xan_dh_C"/>
    <property type="match status" value="1"/>
</dbReference>
<evidence type="ECO:0000256" key="2">
    <source>
        <dbReference type="ARBA" id="ARBA00022505"/>
    </source>
</evidence>
<protein>
    <submittedName>
        <fullName evidence="7">Dehydrogenase</fullName>
    </submittedName>
</protein>
<keyword evidence="8" id="KW-1185">Reference proteome</keyword>
<dbReference type="PANTHER" id="PTHR11908">
    <property type="entry name" value="XANTHINE DEHYDROGENASE"/>
    <property type="match status" value="1"/>
</dbReference>
<dbReference type="SMART" id="SM01008">
    <property type="entry name" value="Ald_Xan_dh_C"/>
    <property type="match status" value="1"/>
</dbReference>
<reference evidence="8" key="1">
    <citation type="submission" date="2018-12" db="EMBL/GenBank/DDBJ databases">
        <title>Tengunoibacter tsumagoiensis gen. nov., sp. nov., Dictyobacter kobayashii sp. nov., D. alpinus sp. nov., and D. joshuensis sp. nov. and description of Dictyobacteraceae fam. nov. within the order Ktedonobacterales isolated from Tengu-no-mugimeshi.</title>
        <authorList>
            <person name="Wang C.M."/>
            <person name="Zheng Y."/>
            <person name="Sakai Y."/>
            <person name="Toyoda A."/>
            <person name="Minakuchi Y."/>
            <person name="Abe K."/>
            <person name="Yokota A."/>
            <person name="Yabe S."/>
        </authorList>
    </citation>
    <scope>NUCLEOTIDE SEQUENCE [LARGE SCALE GENOMIC DNA]</scope>
    <source>
        <strain evidence="8">Uno16</strain>
    </source>
</reference>
<evidence type="ECO:0000256" key="3">
    <source>
        <dbReference type="ARBA" id="ARBA00022723"/>
    </source>
</evidence>
<keyword evidence="5" id="KW-0408">Iron</keyword>
<dbReference type="InterPro" id="IPR036856">
    <property type="entry name" value="Ald_Oxase/Xan_DH_a/b_sf"/>
</dbReference>
<evidence type="ECO:0000313" key="7">
    <source>
        <dbReference type="EMBL" id="GCE25513.1"/>
    </source>
</evidence>
<accession>A0A402B2F6</accession>
<dbReference type="InterPro" id="IPR012675">
    <property type="entry name" value="Beta-grasp_dom_sf"/>
</dbReference>
<comment type="similarity">
    <text evidence="1">Belongs to the xanthine dehydrogenase family.</text>
</comment>
<dbReference type="InterPro" id="IPR037165">
    <property type="entry name" value="AldOxase/xan_DH_Mopterin-bd_sf"/>
</dbReference>
<dbReference type="OrthoDB" id="9759099at2"/>
<organism evidence="7 8">
    <name type="scientific">Dictyobacter alpinus</name>
    <dbReference type="NCBI Taxonomy" id="2014873"/>
    <lineage>
        <taxon>Bacteria</taxon>
        <taxon>Bacillati</taxon>
        <taxon>Chloroflexota</taxon>
        <taxon>Ktedonobacteria</taxon>
        <taxon>Ktedonobacterales</taxon>
        <taxon>Dictyobacteraceae</taxon>
        <taxon>Dictyobacter</taxon>
    </lineage>
</organism>
<dbReference type="InterPro" id="IPR008274">
    <property type="entry name" value="AldOxase/xan_DH_MoCoBD1"/>
</dbReference>
<dbReference type="Pfam" id="PF02738">
    <property type="entry name" value="MoCoBD_1"/>
    <property type="match status" value="1"/>
</dbReference>
<dbReference type="InterPro" id="IPR000674">
    <property type="entry name" value="Ald_Oxase/Xan_DH_a/b"/>
</dbReference>
<dbReference type="InterPro" id="IPR006058">
    <property type="entry name" value="2Fe2S_fd_BS"/>
</dbReference>
<dbReference type="GO" id="GO:0005506">
    <property type="term" value="F:iron ion binding"/>
    <property type="evidence" value="ECO:0007669"/>
    <property type="project" value="InterPro"/>
</dbReference>
<dbReference type="Proteomes" id="UP000287171">
    <property type="component" value="Unassembled WGS sequence"/>
</dbReference>
<dbReference type="PANTHER" id="PTHR11908:SF132">
    <property type="entry name" value="ALDEHYDE OXIDASE 1-RELATED"/>
    <property type="match status" value="1"/>
</dbReference>
<comment type="caution">
    <text evidence="7">The sequence shown here is derived from an EMBL/GenBank/DDBJ whole genome shotgun (WGS) entry which is preliminary data.</text>
</comment>
<keyword evidence="3" id="KW-0479">Metal-binding</keyword>
<dbReference type="Pfam" id="PF01799">
    <property type="entry name" value="Fer2_2"/>
    <property type="match status" value="1"/>
</dbReference>
<feature type="domain" description="2Fe-2S ferredoxin-type" evidence="6">
    <location>
        <begin position="1"/>
        <end position="76"/>
    </location>
</feature>
<dbReference type="GO" id="GO:0016491">
    <property type="term" value="F:oxidoreductase activity"/>
    <property type="evidence" value="ECO:0007669"/>
    <property type="project" value="UniProtKB-KW"/>
</dbReference>
<proteinExistence type="inferred from homology"/>
<name>A0A402B2F6_9CHLR</name>
<dbReference type="PIRSF" id="PIRSF000127">
    <property type="entry name" value="Xanthine_DH"/>
    <property type="match status" value="1"/>
</dbReference>
<evidence type="ECO:0000259" key="6">
    <source>
        <dbReference type="PROSITE" id="PS51085"/>
    </source>
</evidence>
<dbReference type="SUPFAM" id="SSF47741">
    <property type="entry name" value="CO dehydrogenase ISP C-domain like"/>
    <property type="match status" value="1"/>
</dbReference>
<dbReference type="PROSITE" id="PS00197">
    <property type="entry name" value="2FE2S_FER_1"/>
    <property type="match status" value="1"/>
</dbReference>
<dbReference type="InterPro" id="IPR046867">
    <property type="entry name" value="AldOxase/xan_DH_MoCoBD2"/>
</dbReference>
<evidence type="ECO:0000313" key="8">
    <source>
        <dbReference type="Proteomes" id="UP000287171"/>
    </source>
</evidence>
<dbReference type="SUPFAM" id="SSF54665">
    <property type="entry name" value="CO dehydrogenase molybdoprotein N-domain-like"/>
    <property type="match status" value="1"/>
</dbReference>
<dbReference type="PROSITE" id="PS51085">
    <property type="entry name" value="2FE2S_FER_2"/>
    <property type="match status" value="1"/>
</dbReference>
<dbReference type="Pfam" id="PF00111">
    <property type="entry name" value="Fer2"/>
    <property type="match status" value="1"/>
</dbReference>
<keyword evidence="4" id="KW-0560">Oxidoreductase</keyword>
<dbReference type="Pfam" id="PF20256">
    <property type="entry name" value="MoCoBD_2"/>
    <property type="match status" value="1"/>
</dbReference>
<dbReference type="InterPro" id="IPR016208">
    <property type="entry name" value="Ald_Oxase/xanthine_DH-like"/>
</dbReference>
<dbReference type="Gene3D" id="1.10.150.120">
    <property type="entry name" value="[2Fe-2S]-binding domain"/>
    <property type="match status" value="1"/>
</dbReference>